<gene>
    <name evidence="1" type="ordered locus">Os09g0340400</name>
</gene>
<dbReference type="EMBL" id="AP008215">
    <property type="protein sequence ID" value="BAH94515.1"/>
    <property type="molecule type" value="Genomic_DNA"/>
</dbReference>
<name>C7J6I9_ORYSJ</name>
<organism evidence="1 2">
    <name type="scientific">Oryza sativa subsp. japonica</name>
    <name type="common">Rice</name>
    <dbReference type="NCBI Taxonomy" id="39947"/>
    <lineage>
        <taxon>Eukaryota</taxon>
        <taxon>Viridiplantae</taxon>
        <taxon>Streptophyta</taxon>
        <taxon>Embryophyta</taxon>
        <taxon>Tracheophyta</taxon>
        <taxon>Spermatophyta</taxon>
        <taxon>Magnoliopsida</taxon>
        <taxon>Liliopsida</taxon>
        <taxon>Poales</taxon>
        <taxon>Poaceae</taxon>
        <taxon>BOP clade</taxon>
        <taxon>Oryzoideae</taxon>
        <taxon>Oryzeae</taxon>
        <taxon>Oryzinae</taxon>
        <taxon>Oryza</taxon>
        <taxon>Oryza sativa</taxon>
    </lineage>
</organism>
<dbReference type="KEGG" id="dosa:Os09g0340400"/>
<dbReference type="AlphaFoldDB" id="C7J6I9"/>
<feature type="non-terminal residue" evidence="1">
    <location>
        <position position="1"/>
    </location>
</feature>
<reference evidence="1 2" key="1">
    <citation type="journal article" date="2005" name="Nature">
        <title>The map-based sequence of the rice genome.</title>
        <authorList>
            <consortium name="International rice genome sequencing project (IRGSP)"/>
            <person name="Matsumoto T."/>
            <person name="Wu J."/>
            <person name="Kanamori H."/>
            <person name="Katayose Y."/>
            <person name="Fujisawa M."/>
            <person name="Namiki N."/>
            <person name="Mizuno H."/>
            <person name="Yamamoto K."/>
            <person name="Antonio B.A."/>
            <person name="Baba T."/>
            <person name="Sakata K."/>
            <person name="Nagamura Y."/>
            <person name="Aoki H."/>
            <person name="Arikawa K."/>
            <person name="Arita K."/>
            <person name="Bito T."/>
            <person name="Chiden Y."/>
            <person name="Fujitsuka N."/>
            <person name="Fukunaka R."/>
            <person name="Hamada M."/>
            <person name="Harada C."/>
            <person name="Hayashi A."/>
            <person name="Hijishita S."/>
            <person name="Honda M."/>
            <person name="Hosokawa S."/>
            <person name="Ichikawa Y."/>
            <person name="Idonuma A."/>
            <person name="Iijima M."/>
            <person name="Ikeda M."/>
            <person name="Ikeno M."/>
            <person name="Ito K."/>
            <person name="Ito S."/>
            <person name="Ito T."/>
            <person name="Ito Y."/>
            <person name="Ito Y."/>
            <person name="Iwabuchi A."/>
            <person name="Kamiya K."/>
            <person name="Karasawa W."/>
            <person name="Kurita K."/>
            <person name="Katagiri S."/>
            <person name="Kikuta A."/>
            <person name="Kobayashi H."/>
            <person name="Kobayashi N."/>
            <person name="Machita K."/>
            <person name="Maehara T."/>
            <person name="Masukawa M."/>
            <person name="Mizubayashi T."/>
            <person name="Mukai Y."/>
            <person name="Nagasaki H."/>
            <person name="Nagata Y."/>
            <person name="Naito S."/>
            <person name="Nakashima M."/>
            <person name="Nakama Y."/>
            <person name="Nakamichi Y."/>
            <person name="Nakamura M."/>
            <person name="Meguro A."/>
            <person name="Negishi M."/>
            <person name="Ohta I."/>
            <person name="Ohta T."/>
            <person name="Okamoto M."/>
            <person name="Ono N."/>
            <person name="Saji S."/>
            <person name="Sakaguchi M."/>
            <person name="Sakai K."/>
            <person name="Shibata M."/>
            <person name="Shimokawa T."/>
            <person name="Song J."/>
            <person name="Takazaki Y."/>
            <person name="Terasawa K."/>
            <person name="Tsugane M."/>
            <person name="Tsuji K."/>
            <person name="Ueda S."/>
            <person name="Waki K."/>
            <person name="Yamagata H."/>
            <person name="Yamamoto M."/>
            <person name="Yamamoto S."/>
            <person name="Yamane H."/>
            <person name="Yoshiki S."/>
            <person name="Yoshihara R."/>
            <person name="Yukawa K."/>
            <person name="Zhong H."/>
            <person name="Yano M."/>
            <person name="Yuan Q."/>
            <person name="Ouyang S."/>
            <person name="Liu J."/>
            <person name="Jones K.M."/>
            <person name="Gansberger K."/>
            <person name="Moffat K."/>
            <person name="Hill J."/>
            <person name="Bera J."/>
            <person name="Fadrosh D."/>
            <person name="Jin S."/>
            <person name="Johri S."/>
            <person name="Kim M."/>
            <person name="Overton L."/>
            <person name="Reardon M."/>
            <person name="Tsitrin T."/>
            <person name="Vuong H."/>
            <person name="Weaver B."/>
            <person name="Ciecko A."/>
            <person name="Tallon L."/>
            <person name="Jackson J."/>
            <person name="Pai G."/>
            <person name="Aken S.V."/>
            <person name="Utterback T."/>
            <person name="Reidmuller S."/>
            <person name="Feldblyum T."/>
            <person name="Hsiao J."/>
            <person name="Zismann V."/>
            <person name="Iobst S."/>
            <person name="de Vazeille A.R."/>
            <person name="Buell C.R."/>
            <person name="Ying K."/>
            <person name="Li Y."/>
            <person name="Lu T."/>
            <person name="Huang Y."/>
            <person name="Zhao Q."/>
            <person name="Feng Q."/>
            <person name="Zhang L."/>
            <person name="Zhu J."/>
            <person name="Weng Q."/>
            <person name="Mu J."/>
            <person name="Lu Y."/>
            <person name="Fan D."/>
            <person name="Liu Y."/>
            <person name="Guan J."/>
            <person name="Zhang Y."/>
            <person name="Yu S."/>
            <person name="Liu X."/>
            <person name="Zhang Y."/>
            <person name="Hong G."/>
            <person name="Han B."/>
            <person name="Choisne N."/>
            <person name="Demange N."/>
            <person name="Orjeda G."/>
            <person name="Samain S."/>
            <person name="Cattolico L."/>
            <person name="Pelletier E."/>
            <person name="Couloux A."/>
            <person name="Segurens B."/>
            <person name="Wincker P."/>
            <person name="D'Hont A."/>
            <person name="Scarpelli C."/>
            <person name="Weissenbach J."/>
            <person name="Salanoubat M."/>
            <person name="Quetier F."/>
            <person name="Yu Y."/>
            <person name="Kim H.R."/>
            <person name="Rambo T."/>
            <person name="Currie J."/>
            <person name="Collura K."/>
            <person name="Luo M."/>
            <person name="Yang T."/>
            <person name="Ammiraju J.S.S."/>
            <person name="Engler F."/>
            <person name="Soderlund C."/>
            <person name="Wing R.A."/>
            <person name="Palmer L.E."/>
            <person name="de la Bastide M."/>
            <person name="Spiegel L."/>
            <person name="Nascimento L."/>
            <person name="Zutavern T."/>
            <person name="O'Shaughnessy A."/>
            <person name="Dike S."/>
            <person name="Dedhia N."/>
            <person name="Preston R."/>
            <person name="Balija V."/>
            <person name="McCombie W.R."/>
            <person name="Chow T."/>
            <person name="Chen H."/>
            <person name="Chung M."/>
            <person name="Chen C."/>
            <person name="Shaw J."/>
            <person name="Wu H."/>
            <person name="Hsiao K."/>
            <person name="Chao Y."/>
            <person name="Chu M."/>
            <person name="Cheng C."/>
            <person name="Hour A."/>
            <person name="Lee P."/>
            <person name="Lin S."/>
            <person name="Lin Y."/>
            <person name="Liou J."/>
            <person name="Liu S."/>
            <person name="Hsing Y."/>
            <person name="Raghuvanshi S."/>
            <person name="Mohanty A."/>
            <person name="Bharti A.K."/>
            <person name="Gaur A."/>
            <person name="Gupta V."/>
            <person name="Kumar D."/>
            <person name="Ravi V."/>
            <person name="Vij S."/>
            <person name="Kapur A."/>
            <person name="Khurana P."/>
            <person name="Khurana P."/>
            <person name="Khurana J.P."/>
            <person name="Tyagi A.K."/>
            <person name="Gaikwad K."/>
            <person name="Singh A."/>
            <person name="Dalal V."/>
            <person name="Srivastava S."/>
            <person name="Dixit A."/>
            <person name="Pal A.K."/>
            <person name="Ghazi I.A."/>
            <person name="Yadav M."/>
            <person name="Pandit A."/>
            <person name="Bhargava A."/>
            <person name="Sureshbabu K."/>
            <person name="Batra K."/>
            <person name="Sharma T.R."/>
            <person name="Mohapatra T."/>
            <person name="Singh N.K."/>
            <person name="Messing J."/>
            <person name="Nelson A.B."/>
            <person name="Fuks G."/>
            <person name="Kavchok S."/>
            <person name="Keizer G."/>
            <person name="Linton E."/>
            <person name="Llaca V."/>
            <person name="Song R."/>
            <person name="Tanyolac B."/>
            <person name="Young S."/>
            <person name="Ho-Il K."/>
            <person name="Hahn J.H."/>
            <person name="Sangsakoo G."/>
            <person name="Vanavichit A."/>
            <person name="de Mattos Luiz.A.T."/>
            <person name="Zimmer P.D."/>
            <person name="Malone G."/>
            <person name="Dellagostin O."/>
            <person name="de Oliveira A.C."/>
            <person name="Bevan M."/>
            <person name="Bancroft I."/>
            <person name="Minx P."/>
            <person name="Cordum H."/>
            <person name="Wilson R."/>
            <person name="Cheng Z."/>
            <person name="Jin W."/>
            <person name="Jiang J."/>
            <person name="Leong S.A."/>
            <person name="Iwama H."/>
            <person name="Gojobori T."/>
            <person name="Itoh T."/>
            <person name="Niimura Y."/>
            <person name="Fujii Y."/>
            <person name="Habara T."/>
            <person name="Sakai H."/>
            <person name="Sato Y."/>
            <person name="Wilson G."/>
            <person name="Kumar K."/>
            <person name="McCouch S."/>
            <person name="Juretic N."/>
            <person name="Hoen D."/>
            <person name="Wright S."/>
            <person name="Bruskiewich R."/>
            <person name="Bureau T."/>
            <person name="Miyao A."/>
            <person name="Hirochika H."/>
            <person name="Nishikawa T."/>
            <person name="Kadowaki K."/>
            <person name="Sugiura M."/>
            <person name="Burr B."/>
            <person name="Sasaki T."/>
        </authorList>
    </citation>
    <scope>NUCLEOTIDE SEQUENCE [LARGE SCALE GENOMIC DNA]</scope>
    <source>
        <strain evidence="2">cv. Nipponbare</strain>
    </source>
</reference>
<reference evidence="2" key="2">
    <citation type="journal article" date="2008" name="Nucleic Acids Res.">
        <title>The rice annotation project database (RAP-DB): 2008 update.</title>
        <authorList>
            <consortium name="The rice annotation project (RAP)"/>
        </authorList>
    </citation>
    <scope>GENOME REANNOTATION</scope>
    <source>
        <strain evidence="2">cv. Nipponbare</strain>
    </source>
</reference>
<protein>
    <submittedName>
        <fullName evidence="1">Os09g0340400 protein</fullName>
    </submittedName>
</protein>
<accession>C7J6I9</accession>
<dbReference type="Proteomes" id="UP000000763">
    <property type="component" value="Chromosome 9"/>
</dbReference>
<evidence type="ECO:0000313" key="2">
    <source>
        <dbReference type="Proteomes" id="UP000000763"/>
    </source>
</evidence>
<evidence type="ECO:0000313" key="1">
    <source>
        <dbReference type="EMBL" id="BAH94515.1"/>
    </source>
</evidence>
<sequence length="61" mass="7147">EDFSMVPSWMSWNYVRRILWSSGCSLLSAREVWKYLQLFCGKGELLGGEFYAAKEIEHDIL</sequence>
<proteinExistence type="predicted"/>